<reference evidence="2" key="1">
    <citation type="journal article" date="2013" name="Mol. Plant Microbe Interact.">
        <title>Global aspects of pacC regulation of pathogenicity genes in Colletotrichum gloeosporioides as revealed by transcriptome analysis.</title>
        <authorList>
            <person name="Alkan N."/>
            <person name="Meng X."/>
            <person name="Friedlander G."/>
            <person name="Reuveni E."/>
            <person name="Sukno S."/>
            <person name="Sherman A."/>
            <person name="Thon M."/>
            <person name="Fluhr R."/>
            <person name="Prusky D."/>
        </authorList>
    </citation>
    <scope>NUCLEOTIDE SEQUENCE [LARGE SCALE GENOMIC DNA]</scope>
    <source>
        <strain evidence="2">Cg-14</strain>
    </source>
</reference>
<accession>T0JUY0</accession>
<gene>
    <name evidence="1" type="ORF">CGLO_14142</name>
</gene>
<evidence type="ECO:0000313" key="1">
    <source>
        <dbReference type="EMBL" id="EQB46787.1"/>
    </source>
</evidence>
<proteinExistence type="predicted"/>
<organism evidence="1 2">
    <name type="scientific">Colletotrichum gloeosporioides (strain Cg-14)</name>
    <name type="common">Anthracnose fungus</name>
    <name type="synonym">Glomerella cingulata</name>
    <dbReference type="NCBI Taxonomy" id="1237896"/>
    <lineage>
        <taxon>Eukaryota</taxon>
        <taxon>Fungi</taxon>
        <taxon>Dikarya</taxon>
        <taxon>Ascomycota</taxon>
        <taxon>Pezizomycotina</taxon>
        <taxon>Sordariomycetes</taxon>
        <taxon>Hypocreomycetidae</taxon>
        <taxon>Glomerellales</taxon>
        <taxon>Glomerellaceae</taxon>
        <taxon>Colletotrichum</taxon>
        <taxon>Colletotrichum gloeosporioides species complex</taxon>
    </lineage>
</organism>
<protein>
    <submittedName>
        <fullName evidence="1">Uncharacterized protein</fullName>
    </submittedName>
</protein>
<dbReference type="EMBL" id="AMYD01003260">
    <property type="protein sequence ID" value="EQB46787.1"/>
    <property type="molecule type" value="Genomic_DNA"/>
</dbReference>
<dbReference type="HOGENOM" id="CLU_3438559_0_0_1"/>
<comment type="caution">
    <text evidence="1">The sequence shown here is derived from an EMBL/GenBank/DDBJ whole genome shotgun (WGS) entry which is preliminary data.</text>
</comment>
<evidence type="ECO:0000313" key="2">
    <source>
        <dbReference type="Proteomes" id="UP000015530"/>
    </source>
</evidence>
<name>T0JUY0_COLGC</name>
<sequence length="10" mass="1162">MAKELKNLES</sequence>
<dbReference type="Proteomes" id="UP000015530">
    <property type="component" value="Unassembled WGS sequence"/>
</dbReference>